<dbReference type="EMBL" id="JAHRIO010050776">
    <property type="protein sequence ID" value="MEQ2174902.1"/>
    <property type="molecule type" value="Genomic_DNA"/>
</dbReference>
<gene>
    <name evidence="2" type="ORF">GOODEAATRI_012474</name>
</gene>
<evidence type="ECO:0008006" key="4">
    <source>
        <dbReference type="Google" id="ProtNLM"/>
    </source>
</evidence>
<organism evidence="2 3">
    <name type="scientific">Goodea atripinnis</name>
    <dbReference type="NCBI Taxonomy" id="208336"/>
    <lineage>
        <taxon>Eukaryota</taxon>
        <taxon>Metazoa</taxon>
        <taxon>Chordata</taxon>
        <taxon>Craniata</taxon>
        <taxon>Vertebrata</taxon>
        <taxon>Euteleostomi</taxon>
        <taxon>Actinopterygii</taxon>
        <taxon>Neopterygii</taxon>
        <taxon>Teleostei</taxon>
        <taxon>Neoteleostei</taxon>
        <taxon>Acanthomorphata</taxon>
        <taxon>Ovalentaria</taxon>
        <taxon>Atherinomorphae</taxon>
        <taxon>Cyprinodontiformes</taxon>
        <taxon>Goodeidae</taxon>
        <taxon>Goodea</taxon>
    </lineage>
</organism>
<reference evidence="2 3" key="1">
    <citation type="submission" date="2021-06" db="EMBL/GenBank/DDBJ databases">
        <authorList>
            <person name="Palmer J.M."/>
        </authorList>
    </citation>
    <scope>NUCLEOTIDE SEQUENCE [LARGE SCALE GENOMIC DNA]</scope>
    <source>
        <strain evidence="2 3">GA_2019</strain>
        <tissue evidence="2">Muscle</tissue>
    </source>
</reference>
<keyword evidence="3" id="KW-1185">Reference proteome</keyword>
<keyword evidence="1" id="KW-0732">Signal</keyword>
<sequence>MHLLAASLINAVLSWPVGVHSHSWSGPEIGESEKIHTFSWRSSLSLKILDRSNQSHAVATDCFGGSIALIQKKKCMKKKVCLIGVSVAILVFKCSCAPAPLQYSK</sequence>
<dbReference type="Proteomes" id="UP001476798">
    <property type="component" value="Unassembled WGS sequence"/>
</dbReference>
<evidence type="ECO:0000256" key="1">
    <source>
        <dbReference type="SAM" id="SignalP"/>
    </source>
</evidence>
<protein>
    <recommendedName>
        <fullName evidence="4">Secreted protein</fullName>
    </recommendedName>
</protein>
<feature type="signal peptide" evidence="1">
    <location>
        <begin position="1"/>
        <end position="21"/>
    </location>
</feature>
<comment type="caution">
    <text evidence="2">The sequence shown here is derived from an EMBL/GenBank/DDBJ whole genome shotgun (WGS) entry which is preliminary data.</text>
</comment>
<evidence type="ECO:0000313" key="2">
    <source>
        <dbReference type="EMBL" id="MEQ2174902.1"/>
    </source>
</evidence>
<name>A0ABV0NU47_9TELE</name>
<accession>A0ABV0NU47</accession>
<feature type="chain" id="PRO_5046986018" description="Secreted protein" evidence="1">
    <location>
        <begin position="22"/>
        <end position="105"/>
    </location>
</feature>
<proteinExistence type="predicted"/>
<evidence type="ECO:0000313" key="3">
    <source>
        <dbReference type="Proteomes" id="UP001476798"/>
    </source>
</evidence>